<protein>
    <recommendedName>
        <fullName evidence="8">VTT domain-containing protein</fullName>
    </recommendedName>
</protein>
<dbReference type="Pfam" id="PF09335">
    <property type="entry name" value="VTT_dom"/>
    <property type="match status" value="1"/>
</dbReference>
<dbReference type="InterPro" id="IPR032816">
    <property type="entry name" value="VTT_dom"/>
</dbReference>
<sequence length="193" mass="20351">MMNALGSPGAGLANALDSIFPVLPSEVVLPVAGFAASRGELGLAAVIVWTTIGSVAGSLVVYGAGAWLGRDRVRALAARMPLVKTADVDRAEAWFARHGGKTVLLGRMLPVFRVLISVPAGVERMPLVRFIGYTAIGSAVWNTVFVVAGYSLGEHWERVEAYGSLLSKAVIAMVAVAVIVFVAVRLRRPARRG</sequence>
<evidence type="ECO:0000256" key="4">
    <source>
        <dbReference type="ARBA" id="ARBA00022692"/>
    </source>
</evidence>
<name>A0A9W6KRZ4_9ACTN</name>
<proteinExistence type="inferred from homology"/>
<comment type="subcellular location">
    <subcellularLocation>
        <location evidence="1">Cell membrane</location>
        <topology evidence="1">Multi-pass membrane protein</topology>
    </subcellularLocation>
</comment>
<evidence type="ECO:0000313" key="10">
    <source>
        <dbReference type="Proteomes" id="UP001143480"/>
    </source>
</evidence>
<evidence type="ECO:0000256" key="3">
    <source>
        <dbReference type="ARBA" id="ARBA00022475"/>
    </source>
</evidence>
<dbReference type="AlphaFoldDB" id="A0A9W6KRZ4"/>
<evidence type="ECO:0000256" key="2">
    <source>
        <dbReference type="ARBA" id="ARBA00010792"/>
    </source>
</evidence>
<reference evidence="9" key="1">
    <citation type="journal article" date="2014" name="Int. J. Syst. Evol. Microbiol.">
        <title>Complete genome sequence of Corynebacterium casei LMG S-19264T (=DSM 44701T), isolated from a smear-ripened cheese.</title>
        <authorList>
            <consortium name="US DOE Joint Genome Institute (JGI-PGF)"/>
            <person name="Walter F."/>
            <person name="Albersmeier A."/>
            <person name="Kalinowski J."/>
            <person name="Ruckert C."/>
        </authorList>
    </citation>
    <scope>NUCLEOTIDE SEQUENCE</scope>
    <source>
        <strain evidence="9">VKM Ac-1321</strain>
    </source>
</reference>
<gene>
    <name evidence="9" type="ORF">GCM10017581_073160</name>
</gene>
<evidence type="ECO:0000256" key="5">
    <source>
        <dbReference type="ARBA" id="ARBA00022989"/>
    </source>
</evidence>
<dbReference type="PANTHER" id="PTHR42709:SF6">
    <property type="entry name" value="UNDECAPRENYL PHOSPHATE TRANSPORTER A"/>
    <property type="match status" value="1"/>
</dbReference>
<keyword evidence="3" id="KW-1003">Cell membrane</keyword>
<reference evidence="9" key="2">
    <citation type="submission" date="2023-01" db="EMBL/GenBank/DDBJ databases">
        <authorList>
            <person name="Sun Q."/>
            <person name="Evtushenko L."/>
        </authorList>
    </citation>
    <scope>NUCLEOTIDE SEQUENCE</scope>
    <source>
        <strain evidence="9">VKM Ac-1321</strain>
    </source>
</reference>
<comment type="caution">
    <text evidence="9">The sequence shown here is derived from an EMBL/GenBank/DDBJ whole genome shotgun (WGS) entry which is preliminary data.</text>
</comment>
<evidence type="ECO:0000313" key="9">
    <source>
        <dbReference type="EMBL" id="GLL05569.1"/>
    </source>
</evidence>
<organism evidence="9 10">
    <name type="scientific">Dactylosporangium matsuzakiense</name>
    <dbReference type="NCBI Taxonomy" id="53360"/>
    <lineage>
        <taxon>Bacteria</taxon>
        <taxon>Bacillati</taxon>
        <taxon>Actinomycetota</taxon>
        <taxon>Actinomycetes</taxon>
        <taxon>Micromonosporales</taxon>
        <taxon>Micromonosporaceae</taxon>
        <taxon>Dactylosporangium</taxon>
    </lineage>
</organism>
<feature type="domain" description="VTT" evidence="8">
    <location>
        <begin position="23"/>
        <end position="151"/>
    </location>
</feature>
<feature type="transmembrane region" description="Helical" evidence="7">
    <location>
        <begin position="165"/>
        <end position="184"/>
    </location>
</feature>
<keyword evidence="6 7" id="KW-0472">Membrane</keyword>
<keyword evidence="10" id="KW-1185">Reference proteome</keyword>
<dbReference type="PANTHER" id="PTHR42709">
    <property type="entry name" value="ALKALINE PHOSPHATASE LIKE PROTEIN"/>
    <property type="match status" value="1"/>
</dbReference>
<evidence type="ECO:0000259" key="8">
    <source>
        <dbReference type="Pfam" id="PF09335"/>
    </source>
</evidence>
<evidence type="ECO:0000256" key="6">
    <source>
        <dbReference type="ARBA" id="ARBA00023136"/>
    </source>
</evidence>
<evidence type="ECO:0000256" key="7">
    <source>
        <dbReference type="SAM" id="Phobius"/>
    </source>
</evidence>
<dbReference type="GO" id="GO:0005886">
    <property type="term" value="C:plasma membrane"/>
    <property type="evidence" value="ECO:0007669"/>
    <property type="project" value="UniProtKB-SubCell"/>
</dbReference>
<dbReference type="Proteomes" id="UP001143480">
    <property type="component" value="Unassembled WGS sequence"/>
</dbReference>
<feature type="transmembrane region" description="Helical" evidence="7">
    <location>
        <begin position="130"/>
        <end position="153"/>
    </location>
</feature>
<comment type="similarity">
    <text evidence="2">Belongs to the DedA family.</text>
</comment>
<evidence type="ECO:0000256" key="1">
    <source>
        <dbReference type="ARBA" id="ARBA00004651"/>
    </source>
</evidence>
<dbReference type="EMBL" id="BSFP01000060">
    <property type="protein sequence ID" value="GLL05569.1"/>
    <property type="molecule type" value="Genomic_DNA"/>
</dbReference>
<keyword evidence="5 7" id="KW-1133">Transmembrane helix</keyword>
<feature type="transmembrane region" description="Helical" evidence="7">
    <location>
        <begin position="41"/>
        <end position="69"/>
    </location>
</feature>
<keyword evidence="4 7" id="KW-0812">Transmembrane</keyword>
<accession>A0A9W6KRZ4</accession>
<dbReference type="InterPro" id="IPR051311">
    <property type="entry name" value="DedA_domain"/>
</dbReference>